<evidence type="ECO:0000313" key="2">
    <source>
        <dbReference type="Proteomes" id="UP000035036"/>
    </source>
</evidence>
<dbReference type="OrthoDB" id="5524440at2"/>
<keyword evidence="2" id="KW-1185">Reference proteome</keyword>
<evidence type="ECO:0000313" key="1">
    <source>
        <dbReference type="EMBL" id="AJF06971.1"/>
    </source>
</evidence>
<dbReference type="KEGG" id="gsb:GSUB_10935"/>
<protein>
    <recommendedName>
        <fullName evidence="3">DUF465 domain-containing protein</fullName>
    </recommendedName>
</protein>
<organism evidence="1 2">
    <name type="scientific">Geoalkalibacter subterraneus</name>
    <dbReference type="NCBI Taxonomy" id="483547"/>
    <lineage>
        <taxon>Bacteria</taxon>
        <taxon>Pseudomonadati</taxon>
        <taxon>Thermodesulfobacteriota</taxon>
        <taxon>Desulfuromonadia</taxon>
        <taxon>Desulfuromonadales</taxon>
        <taxon>Geoalkalibacteraceae</taxon>
        <taxon>Geoalkalibacter</taxon>
    </lineage>
</organism>
<dbReference type="AlphaFoldDB" id="A0A0B5FTL4"/>
<dbReference type="InterPro" id="IPR038444">
    <property type="entry name" value="DUF465_sf"/>
</dbReference>
<dbReference type="EMBL" id="CP010311">
    <property type="protein sequence ID" value="AJF06971.1"/>
    <property type="molecule type" value="Genomic_DNA"/>
</dbReference>
<proteinExistence type="predicted"/>
<accession>A0A0B5FTL4</accession>
<gene>
    <name evidence="1" type="ORF">GSUB_10935</name>
</gene>
<dbReference type="Gene3D" id="6.10.280.50">
    <property type="match status" value="1"/>
</dbReference>
<dbReference type="HOGENOM" id="CLU_165482_1_0_7"/>
<dbReference type="STRING" id="483547.GSUB_10935"/>
<sequence>MEEMDMELVEQLVSENARFRMLFEEHQLLERELDEFERKKFLSPEEEFERKKIQKIKLAGKDEMRRILRDRTCQPAQHA</sequence>
<dbReference type="Proteomes" id="UP000035036">
    <property type="component" value="Chromosome"/>
</dbReference>
<evidence type="ECO:0008006" key="3">
    <source>
        <dbReference type="Google" id="ProtNLM"/>
    </source>
</evidence>
<reference evidence="1 2" key="1">
    <citation type="journal article" date="2015" name="Genome Announc.">
        <title>Genomes of Geoalkalibacter ferrihydriticus Z-0531T and Geoalkalibacter subterraneus Red1T, Two Haloalkaliphilic Metal-Reducing Deltaproteobacteria.</title>
        <authorList>
            <person name="Badalamenti J.P."/>
            <person name="Krajmalnik-Brown R."/>
            <person name="Torres C.I."/>
            <person name="Bond D.R."/>
        </authorList>
    </citation>
    <scope>NUCLEOTIDE SEQUENCE [LARGE SCALE GENOMIC DNA]</scope>
    <source>
        <strain evidence="1 2">Red1</strain>
    </source>
</reference>
<name>A0A0B5FTL4_9BACT</name>
<dbReference type="RefSeq" id="WP_040200812.1">
    <property type="nucleotide sequence ID" value="NZ_CP010311.1"/>
</dbReference>